<accession>A0A968GBI9</accession>
<dbReference type="Pfam" id="PF01973">
    <property type="entry name" value="MptE-like"/>
    <property type="match status" value="1"/>
</dbReference>
<dbReference type="InterPro" id="IPR002826">
    <property type="entry name" value="MptE-like"/>
</dbReference>
<gene>
    <name evidence="2" type="ORF">HCT14_03605</name>
</gene>
<name>A0A968GBI9_9SPIO</name>
<dbReference type="Proteomes" id="UP000711995">
    <property type="component" value="Unassembled WGS sequence"/>
</dbReference>
<protein>
    <submittedName>
        <fullName evidence="2">DUF115 domain-containing protein</fullName>
    </submittedName>
</protein>
<organism evidence="2 3">
    <name type="scientific">Entomospira entomophila</name>
    <dbReference type="NCBI Taxonomy" id="2719988"/>
    <lineage>
        <taxon>Bacteria</taxon>
        <taxon>Pseudomonadati</taxon>
        <taxon>Spirochaetota</taxon>
        <taxon>Spirochaetia</taxon>
        <taxon>Spirochaetales</taxon>
        <taxon>Spirochaetaceae</taxon>
        <taxon>Entomospira</taxon>
    </lineage>
</organism>
<dbReference type="RefSeq" id="WP_167700189.1">
    <property type="nucleotide sequence ID" value="NZ_CP118174.1"/>
</dbReference>
<evidence type="ECO:0000259" key="1">
    <source>
        <dbReference type="Pfam" id="PF01973"/>
    </source>
</evidence>
<proteinExistence type="predicted"/>
<evidence type="ECO:0000313" key="3">
    <source>
        <dbReference type="Proteomes" id="UP000711995"/>
    </source>
</evidence>
<dbReference type="AlphaFoldDB" id="A0A968GBI9"/>
<evidence type="ECO:0000313" key="2">
    <source>
        <dbReference type="EMBL" id="NIZ40598.1"/>
    </source>
</evidence>
<dbReference type="PANTHER" id="PTHR41786:SF1">
    <property type="entry name" value="6-HYDROXYMETHYLPTERIN DIPHOSPHOKINASE MPTE-LIKE DOMAIN-CONTAINING PROTEIN"/>
    <property type="match status" value="1"/>
</dbReference>
<keyword evidence="3" id="KW-1185">Reference proteome</keyword>
<dbReference type="EMBL" id="JAATLJ010000001">
    <property type="protein sequence ID" value="NIZ40598.1"/>
    <property type="molecule type" value="Genomic_DNA"/>
</dbReference>
<feature type="domain" description="6-hydroxymethylpterin diphosphokinase MptE-like" evidence="1">
    <location>
        <begin position="182"/>
        <end position="330"/>
    </location>
</feature>
<dbReference type="PANTHER" id="PTHR41786">
    <property type="entry name" value="MOTILITY ACCESSORY FACTOR MAF"/>
    <property type="match status" value="1"/>
</dbReference>
<reference evidence="2 3" key="1">
    <citation type="submission" date="2020-03" db="EMBL/GenBank/DDBJ databases">
        <title>Spirochaetal bacteria isolated from arthropods constitute a novel genus Entomospira genus novum within the order Spirochaetales.</title>
        <authorList>
            <person name="Grana-Miraglia L."/>
            <person name="Sikutova S."/>
            <person name="Fingerle V."/>
            <person name="Sing A."/>
            <person name="Castillo-Ramirez S."/>
            <person name="Margos G."/>
            <person name="Rudolf I."/>
        </authorList>
    </citation>
    <scope>NUCLEOTIDE SEQUENCE [LARGE SCALE GENOMIC DNA]</scope>
    <source>
        <strain evidence="2 3">BR193</strain>
    </source>
</reference>
<sequence length="496" mass="57138">MIEYIATDDGITLKYQGKYLYSSRRPKERAIQSLSLDLKERTLYVLISPLLCYGVEQLMERLPKNTLLLCLELDEYLVGVTSEYLPRLGEQALFVRTWDPYLVESWLKDHASKDISSIYILRPSAGYHCSPILYDTVCKQIELLIRQQQKNQKMLQVVGEAWVRNTIKNISAPVAILDCLPKLMKPVVIIGAGLTLDLYRDWLMDIQPYYYTIAVDTAIPTLQQYGIIPDIVLVLESSPINLLDFSEGIHSDSVLIHDIVSHPKTKSVHAGRSFMIMSDFSRDPFYQRLRDEMGLFLIPDVGSVGIAAISLALRMTMQEIILCGLDFAYMSGKSHARGSYTHTLQLQEWNRVTGIPKSFELFKRESFQVEGQFGQTLWSDHVLEAYGKAIMQSDSQRIYALSSPYSMNLKVPLWENRRDKEYMHAGKDPILWNFHQFSEEESIALRKRESGYLEESLLSTNQECPSYLYLGYHEDDISLDECRQRAQRVYAWWGAE</sequence>
<comment type="caution">
    <text evidence="2">The sequence shown here is derived from an EMBL/GenBank/DDBJ whole genome shotgun (WGS) entry which is preliminary data.</text>
</comment>